<feature type="compositionally biased region" description="Polar residues" evidence="2">
    <location>
        <begin position="453"/>
        <end position="468"/>
    </location>
</feature>
<dbReference type="PROSITE" id="PS50942">
    <property type="entry name" value="ENTH"/>
    <property type="match status" value="1"/>
</dbReference>
<gene>
    <name evidence="4" type="ORF">PEVE_00027007</name>
</gene>
<feature type="compositionally biased region" description="Low complexity" evidence="2">
    <location>
        <begin position="406"/>
        <end position="423"/>
    </location>
</feature>
<dbReference type="SUPFAM" id="SSF48464">
    <property type="entry name" value="ENTH/VHS domain"/>
    <property type="match status" value="1"/>
</dbReference>
<dbReference type="Pfam" id="PF07651">
    <property type="entry name" value="ANTH"/>
    <property type="match status" value="1"/>
</dbReference>
<protein>
    <recommendedName>
        <fullName evidence="3">ENTH domain-containing protein</fullName>
    </recommendedName>
</protein>
<evidence type="ECO:0000313" key="4">
    <source>
        <dbReference type="EMBL" id="CAH3025736.1"/>
    </source>
</evidence>
<feature type="region of interest" description="Disordered" evidence="2">
    <location>
        <begin position="534"/>
        <end position="571"/>
    </location>
</feature>
<dbReference type="InterPro" id="IPR011417">
    <property type="entry name" value="ANTH_dom"/>
</dbReference>
<comment type="caution">
    <text evidence="4">The sequence shown here is derived from an EMBL/GenBank/DDBJ whole genome shotgun (WGS) entry which is preliminary data.</text>
</comment>
<proteinExistence type="inferred from homology"/>
<dbReference type="EMBL" id="CALNXI010000369">
    <property type="protein sequence ID" value="CAH3025736.1"/>
    <property type="molecule type" value="Genomic_DNA"/>
</dbReference>
<dbReference type="Gene3D" id="1.20.58.150">
    <property type="entry name" value="ANTH domain"/>
    <property type="match status" value="1"/>
</dbReference>
<feature type="region of interest" description="Disordered" evidence="2">
    <location>
        <begin position="368"/>
        <end position="389"/>
    </location>
</feature>
<dbReference type="PANTHER" id="PTHR22951">
    <property type="entry name" value="CLATHRIN ASSEMBLY PROTEIN"/>
    <property type="match status" value="1"/>
</dbReference>
<dbReference type="SUPFAM" id="SSF89009">
    <property type="entry name" value="GAT-like domain"/>
    <property type="match status" value="1"/>
</dbReference>
<accession>A0ABN8MCH2</accession>
<dbReference type="InterPro" id="IPR045192">
    <property type="entry name" value="AP180-like"/>
</dbReference>
<evidence type="ECO:0000256" key="1">
    <source>
        <dbReference type="ARBA" id="ARBA00008011"/>
    </source>
</evidence>
<comment type="similarity">
    <text evidence="1">Belongs to the PICALM/SNAP91 family.</text>
</comment>
<dbReference type="Proteomes" id="UP001159427">
    <property type="component" value="Unassembled WGS sequence"/>
</dbReference>
<reference evidence="4 5" key="1">
    <citation type="submission" date="2022-05" db="EMBL/GenBank/DDBJ databases">
        <authorList>
            <consortium name="Genoscope - CEA"/>
            <person name="William W."/>
        </authorList>
    </citation>
    <scope>NUCLEOTIDE SEQUENCE [LARGE SCALE GENOMIC DNA]</scope>
</reference>
<dbReference type="CDD" id="cd16985">
    <property type="entry name" value="ANTH_N_AP180"/>
    <property type="match status" value="1"/>
</dbReference>
<dbReference type="Gene3D" id="1.25.40.90">
    <property type="match status" value="1"/>
</dbReference>
<dbReference type="PANTHER" id="PTHR22951:SF5">
    <property type="entry name" value="PHOSPHATIDYLINOSITOL-BINDING CLATHRIN ASSEMBLY PROTEIN LAP"/>
    <property type="match status" value="1"/>
</dbReference>
<feature type="region of interest" description="Disordered" evidence="2">
    <location>
        <begin position="406"/>
        <end position="468"/>
    </location>
</feature>
<feature type="compositionally biased region" description="Polar residues" evidence="2">
    <location>
        <begin position="546"/>
        <end position="562"/>
    </location>
</feature>
<feature type="non-terminal residue" evidence="4">
    <location>
        <position position="702"/>
    </location>
</feature>
<dbReference type="InterPro" id="IPR013809">
    <property type="entry name" value="ENTH"/>
</dbReference>
<keyword evidence="5" id="KW-1185">Reference proteome</keyword>
<name>A0ABN8MCH2_9CNID</name>
<feature type="compositionally biased region" description="Gly residues" evidence="2">
    <location>
        <begin position="434"/>
        <end position="445"/>
    </location>
</feature>
<evidence type="ECO:0000256" key="2">
    <source>
        <dbReference type="SAM" id="MobiDB-lite"/>
    </source>
</evidence>
<dbReference type="InterPro" id="IPR008942">
    <property type="entry name" value="ENTH_VHS"/>
</dbReference>
<evidence type="ECO:0000259" key="3">
    <source>
        <dbReference type="PROSITE" id="PS50942"/>
    </source>
</evidence>
<organism evidence="4 5">
    <name type="scientific">Porites evermanni</name>
    <dbReference type="NCBI Taxonomy" id="104178"/>
    <lineage>
        <taxon>Eukaryota</taxon>
        <taxon>Metazoa</taxon>
        <taxon>Cnidaria</taxon>
        <taxon>Anthozoa</taxon>
        <taxon>Hexacorallia</taxon>
        <taxon>Scleractinia</taxon>
        <taxon>Fungiina</taxon>
        <taxon>Poritidae</taxon>
        <taxon>Porites</taxon>
    </lineage>
</organism>
<sequence>MSVADKLDAARHSITGSYVAKVVCKSSSREVMGPKRKHLDYLTACTHNDNVSIPNLAELLFERCTNSSWVVVFKAECTFHHLMSYGNERFIQYLASRTSNFSLGNFLDKSGVQGYDMSTFVRRYGKYLNEKASSYTEMGYDFCRIKRGKEEGVIRTMEAPKLLKALPVLQQQIDALLEVDIKSSELTNGVINGVFVLLFKDLIKLFACYNDGIINLLEKYFDMNKKNCKDGLDIYKKFITRMDRVSDFLKVAEDVGFDKDDIPDLSKAPNSLLDALENHLQSLEKGKTSNPPTSKPLTIPSITLPPSATDAFSAGKFTMKFEGDDSVDTAPKSDLLEEEERYLEAFKKAKESGTQVQVPAAQPAQAKNWEPLGEPTAPVPAPTSSPSDDLLQLNAAFSVQQSSSTAFSQSPAFPPSQSFPAAQGFGQSPAVSNGFGGAPQAGPWGGSAATPGFPSSASTNPFDSQTNDDFAAVFGQPAAVDSTPAMGDILVPTVSSTGKPAPAVAVENNVNTDQSGGNLHASLDRVAKSLDSLSFNGNLKGPSGKAQHQWTAPAPQSKTGGPNWQPPPTSRMSLLQPGVQGGFMGATQPSVQQPTGFRPPFAAQPMGQPFMPGQPGVFPQQGSFPSQPFQPQRPTQPAADPFGPIPGSQVISHFGLLLINLNQSNIFHIFCYRLDSECETFCGMTDDNLADRSVISLFTLCL</sequence>
<evidence type="ECO:0000313" key="5">
    <source>
        <dbReference type="Proteomes" id="UP001159427"/>
    </source>
</evidence>
<feature type="region of interest" description="Disordered" evidence="2">
    <location>
        <begin position="621"/>
        <end position="641"/>
    </location>
</feature>
<dbReference type="SMART" id="SM00273">
    <property type="entry name" value="ENTH"/>
    <property type="match status" value="1"/>
</dbReference>
<feature type="compositionally biased region" description="Low complexity" evidence="2">
    <location>
        <begin position="621"/>
        <end position="637"/>
    </location>
</feature>
<dbReference type="InterPro" id="IPR014712">
    <property type="entry name" value="ANTH_dom_sf"/>
</dbReference>
<feature type="domain" description="ENTH" evidence="3">
    <location>
        <begin position="11"/>
        <end position="142"/>
    </location>
</feature>